<dbReference type="EMBL" id="JBBWWQ010000007">
    <property type="protein sequence ID" value="KAK8942591.1"/>
    <property type="molecule type" value="Genomic_DNA"/>
</dbReference>
<protein>
    <submittedName>
        <fullName evidence="1">Uncharacterized protein</fullName>
    </submittedName>
</protein>
<sequence>MEEFEERPNLAELRFYAINHMYQRLGMVEHRQELLHNGLRRIQTSIRSVGRLARMDDNIRQVEEHMARANEFLWRARDEDGLGDMTSPKIGPGTFRYLRFFLSDLLISVFRLVTINCSDFVIACHQLASTSI</sequence>
<dbReference type="Proteomes" id="UP001418222">
    <property type="component" value="Unassembled WGS sequence"/>
</dbReference>
<evidence type="ECO:0000313" key="1">
    <source>
        <dbReference type="EMBL" id="KAK8942591.1"/>
    </source>
</evidence>
<dbReference type="AlphaFoldDB" id="A0AAP0BKK0"/>
<proteinExistence type="predicted"/>
<organism evidence="1 2">
    <name type="scientific">Platanthera zijinensis</name>
    <dbReference type="NCBI Taxonomy" id="2320716"/>
    <lineage>
        <taxon>Eukaryota</taxon>
        <taxon>Viridiplantae</taxon>
        <taxon>Streptophyta</taxon>
        <taxon>Embryophyta</taxon>
        <taxon>Tracheophyta</taxon>
        <taxon>Spermatophyta</taxon>
        <taxon>Magnoliopsida</taxon>
        <taxon>Liliopsida</taxon>
        <taxon>Asparagales</taxon>
        <taxon>Orchidaceae</taxon>
        <taxon>Orchidoideae</taxon>
        <taxon>Orchideae</taxon>
        <taxon>Orchidinae</taxon>
        <taxon>Platanthera</taxon>
    </lineage>
</organism>
<comment type="caution">
    <text evidence="1">The sequence shown here is derived from an EMBL/GenBank/DDBJ whole genome shotgun (WGS) entry which is preliminary data.</text>
</comment>
<name>A0AAP0BKK0_9ASPA</name>
<reference evidence="1 2" key="1">
    <citation type="journal article" date="2022" name="Nat. Plants">
        <title>Genomes of leafy and leafless Platanthera orchids illuminate the evolution of mycoheterotrophy.</title>
        <authorList>
            <person name="Li M.H."/>
            <person name="Liu K.W."/>
            <person name="Li Z."/>
            <person name="Lu H.C."/>
            <person name="Ye Q.L."/>
            <person name="Zhang D."/>
            <person name="Wang J.Y."/>
            <person name="Li Y.F."/>
            <person name="Zhong Z.M."/>
            <person name="Liu X."/>
            <person name="Yu X."/>
            <person name="Liu D.K."/>
            <person name="Tu X.D."/>
            <person name="Liu B."/>
            <person name="Hao Y."/>
            <person name="Liao X.Y."/>
            <person name="Jiang Y.T."/>
            <person name="Sun W.H."/>
            <person name="Chen J."/>
            <person name="Chen Y.Q."/>
            <person name="Ai Y."/>
            <person name="Zhai J.W."/>
            <person name="Wu S.S."/>
            <person name="Zhou Z."/>
            <person name="Hsiao Y.Y."/>
            <person name="Wu W.L."/>
            <person name="Chen Y.Y."/>
            <person name="Lin Y.F."/>
            <person name="Hsu J.L."/>
            <person name="Li C.Y."/>
            <person name="Wang Z.W."/>
            <person name="Zhao X."/>
            <person name="Zhong W.Y."/>
            <person name="Ma X.K."/>
            <person name="Ma L."/>
            <person name="Huang J."/>
            <person name="Chen G.Z."/>
            <person name="Huang M.Z."/>
            <person name="Huang L."/>
            <person name="Peng D.H."/>
            <person name="Luo Y.B."/>
            <person name="Zou S.Q."/>
            <person name="Chen S.P."/>
            <person name="Lan S."/>
            <person name="Tsai W.C."/>
            <person name="Van de Peer Y."/>
            <person name="Liu Z.J."/>
        </authorList>
    </citation>
    <scope>NUCLEOTIDE SEQUENCE [LARGE SCALE GENOMIC DNA]</scope>
    <source>
        <strain evidence="1">Lor287</strain>
    </source>
</reference>
<keyword evidence="2" id="KW-1185">Reference proteome</keyword>
<evidence type="ECO:0000313" key="2">
    <source>
        <dbReference type="Proteomes" id="UP001418222"/>
    </source>
</evidence>
<gene>
    <name evidence="1" type="ORF">KSP39_PZI009467</name>
</gene>
<accession>A0AAP0BKK0</accession>